<keyword evidence="2" id="KW-1185">Reference proteome</keyword>
<evidence type="ECO:0000313" key="1">
    <source>
        <dbReference type="EMBL" id="UOF01147.1"/>
    </source>
</evidence>
<dbReference type="Gene3D" id="3.40.50.150">
    <property type="entry name" value="Vaccinia Virus protein VP39"/>
    <property type="match status" value="1"/>
</dbReference>
<dbReference type="GO" id="GO:0008168">
    <property type="term" value="F:methyltransferase activity"/>
    <property type="evidence" value="ECO:0007669"/>
    <property type="project" value="UniProtKB-KW"/>
</dbReference>
<organism evidence="1 2">
    <name type="scientific">Bdellovibrio reynosensis</name>
    <dbReference type="NCBI Taxonomy" id="2835041"/>
    <lineage>
        <taxon>Bacteria</taxon>
        <taxon>Pseudomonadati</taxon>
        <taxon>Bdellovibrionota</taxon>
        <taxon>Bdellovibrionia</taxon>
        <taxon>Bdellovibrionales</taxon>
        <taxon>Pseudobdellovibrionaceae</taxon>
        <taxon>Bdellovibrio</taxon>
    </lineage>
</organism>
<accession>A0ABY4C829</accession>
<proteinExistence type="predicted"/>
<dbReference type="SUPFAM" id="SSF53335">
    <property type="entry name" value="S-adenosyl-L-methionine-dependent methyltransferases"/>
    <property type="match status" value="1"/>
</dbReference>
<protein>
    <submittedName>
        <fullName evidence="1">Class I SAM-dependent methyltransferase</fullName>
    </submittedName>
</protein>
<sequence>MSRDSAMKQEFFHIDENSRKKVVRQDRTDVEPRSCFIDFNGKQLEVLNISSFGCAVLVSPEEFTELKNWFDKNNHVEANVLYKDIQTQHVALRWARAVEHTKSVTGEMIVGFEVLGEPLKIERIKALEVSAQVINDQTKYAMDLGMLPAEFKTFVYEMKDWLEKLKNRIDALEANSPVDNWKEAQDYRMTIADTVSEYLGQVIPAKYSDVPRLVKNFTPEQMKWATQFAREQVGHLVYGAPFANRAYFKPRGYAGDYEMMNHLYRDELVGKTLFDQCMHKYFIDEPAGVAVKNRGQYLFEKITQLFNATSPTQPLKVLSVASGPAMEQQIFLQNSKPFHGRNVEFTCLDQDEESLKHAQRQLHSVERFVKSGFKFKFNNMAIRNVIAGGCPEQDYDLIYSAGLFDYFTEPVAQMAANKMLASVKPGGVVVIGNFSKDNPSVPFMELVLDWHLIYRSEEDLLRIFKGLGSKIWVEKEPLGVNLFVCIQK</sequence>
<dbReference type="EMBL" id="CP093442">
    <property type="protein sequence ID" value="UOF01147.1"/>
    <property type="molecule type" value="Genomic_DNA"/>
</dbReference>
<dbReference type="GO" id="GO:0032259">
    <property type="term" value="P:methylation"/>
    <property type="evidence" value="ECO:0007669"/>
    <property type="project" value="UniProtKB-KW"/>
</dbReference>
<gene>
    <name evidence="1" type="ORF">MNR06_15720</name>
</gene>
<dbReference type="RefSeq" id="WP_243537479.1">
    <property type="nucleotide sequence ID" value="NZ_CP093442.1"/>
</dbReference>
<evidence type="ECO:0000313" key="2">
    <source>
        <dbReference type="Proteomes" id="UP000830116"/>
    </source>
</evidence>
<dbReference type="InterPro" id="IPR029063">
    <property type="entry name" value="SAM-dependent_MTases_sf"/>
</dbReference>
<keyword evidence="1" id="KW-0808">Transferase</keyword>
<name>A0ABY4C829_9BACT</name>
<keyword evidence="1" id="KW-0489">Methyltransferase</keyword>
<dbReference type="Proteomes" id="UP000830116">
    <property type="component" value="Chromosome"/>
</dbReference>
<reference evidence="1" key="1">
    <citation type="submission" date="2022-03" db="EMBL/GenBank/DDBJ databases">
        <title>Genome Identification and Characterization of new species Bdellovibrio reynosense LBG001 sp. nov. from a Mexico soil sample.</title>
        <authorList>
            <person name="Camilli A."/>
            <person name="Ajao Y."/>
            <person name="Guo X."/>
        </authorList>
    </citation>
    <scope>NUCLEOTIDE SEQUENCE</scope>
    <source>
        <strain evidence="1">LBG001</strain>
    </source>
</reference>